<reference evidence="1" key="2">
    <citation type="submission" date="2016-10" db="EMBL/GenBank/DDBJ databases">
        <authorList>
            <person name="de Groot N.N."/>
        </authorList>
    </citation>
    <scope>NUCLEOTIDE SEQUENCE [LARGE SCALE GENOMIC DNA]</scope>
    <source>
        <strain evidence="1">DSM 17933</strain>
    </source>
</reference>
<dbReference type="EMBL" id="FNCH01000017">
    <property type="protein sequence ID" value="SDH14047.1"/>
    <property type="molecule type" value="Genomic_DNA"/>
</dbReference>
<dbReference type="Proteomes" id="UP000199643">
    <property type="component" value="Unassembled WGS sequence"/>
</dbReference>
<proteinExistence type="predicted"/>
<accession>A0A1G7ZZP8</accession>
<name>A0A1G7ZZP8_9SPHI</name>
<dbReference type="AlphaFoldDB" id="A0A1G7ZZP8"/>
<dbReference type="EMBL" id="FNCH01000024">
    <property type="protein sequence ID" value="SDH42267.1"/>
    <property type="molecule type" value="Genomic_DNA"/>
</dbReference>
<evidence type="ECO:0000313" key="3">
    <source>
        <dbReference type="Proteomes" id="UP000199643"/>
    </source>
</evidence>
<keyword evidence="3" id="KW-1185">Reference proteome</keyword>
<gene>
    <name evidence="1" type="ORF">SAMN05421827_11790</name>
    <name evidence="2" type="ORF">SAMN05421827_12423</name>
</gene>
<dbReference type="STRING" id="405671.SAMN05421827_11790"/>
<reference evidence="3" key="1">
    <citation type="submission" date="2016-10" db="EMBL/GenBank/DDBJ databases">
        <authorList>
            <person name="Varghese N."/>
            <person name="Submissions S."/>
        </authorList>
    </citation>
    <scope>NUCLEOTIDE SEQUENCE [LARGE SCALE GENOMIC DNA]</scope>
    <source>
        <strain evidence="3">DSM 17933</strain>
    </source>
</reference>
<protein>
    <submittedName>
        <fullName evidence="1">Uncharacterized protein</fullName>
    </submittedName>
</protein>
<evidence type="ECO:0000313" key="1">
    <source>
        <dbReference type="EMBL" id="SDH14047.1"/>
    </source>
</evidence>
<organism evidence="1 3">
    <name type="scientific">Pedobacter terrae</name>
    <dbReference type="NCBI Taxonomy" id="405671"/>
    <lineage>
        <taxon>Bacteria</taxon>
        <taxon>Pseudomonadati</taxon>
        <taxon>Bacteroidota</taxon>
        <taxon>Sphingobacteriia</taxon>
        <taxon>Sphingobacteriales</taxon>
        <taxon>Sphingobacteriaceae</taxon>
        <taxon>Pedobacter</taxon>
    </lineage>
</organism>
<evidence type="ECO:0000313" key="2">
    <source>
        <dbReference type="EMBL" id="SDH42267.1"/>
    </source>
</evidence>
<sequence length="68" mass="7708">MAYIAGLLDCFIANSTQLKYFIVGCQQYNNPTIKQSFKTNPILGLSKSPLLLFRVEDLYLPGGLQKYF</sequence>